<gene>
    <name evidence="2" type="ORF">IV55_GL000352</name>
</gene>
<reference evidence="2 3" key="1">
    <citation type="journal article" date="2015" name="Genome Announc.">
        <title>Expanding the biotechnology potential of lactobacilli through comparative genomics of 213 strains and associated genera.</title>
        <authorList>
            <person name="Sun Z."/>
            <person name="Harris H.M."/>
            <person name="McCann A."/>
            <person name="Guo C."/>
            <person name="Argimon S."/>
            <person name="Zhang W."/>
            <person name="Yang X."/>
            <person name="Jeffery I.B."/>
            <person name="Cooney J.C."/>
            <person name="Kagawa T.F."/>
            <person name="Liu W."/>
            <person name="Song Y."/>
            <person name="Salvetti E."/>
            <person name="Wrobel A."/>
            <person name="Rasinkangas P."/>
            <person name="Parkhill J."/>
            <person name="Rea M.C."/>
            <person name="O'Sullivan O."/>
            <person name="Ritari J."/>
            <person name="Douillard F.P."/>
            <person name="Paul Ross R."/>
            <person name="Yang R."/>
            <person name="Briner A.E."/>
            <person name="Felis G.E."/>
            <person name="de Vos W.M."/>
            <person name="Barrangou R."/>
            <person name="Klaenhammer T.R."/>
            <person name="Caufield P.W."/>
            <person name="Cui Y."/>
            <person name="Zhang H."/>
            <person name="O'Toole P.W."/>
        </authorList>
    </citation>
    <scope>NUCLEOTIDE SEQUENCE [LARGE SCALE GENOMIC DNA]</scope>
    <source>
        <strain evidence="2 3">DSM 22696</strain>
    </source>
</reference>
<dbReference type="AlphaFoldDB" id="A0A0R2KZU3"/>
<dbReference type="RefSeq" id="WP_307725028.1">
    <property type="nucleotide sequence ID" value="NZ_BJUD01000008.1"/>
</dbReference>
<evidence type="ECO:0008006" key="4">
    <source>
        <dbReference type="Google" id="ProtNLM"/>
    </source>
</evidence>
<dbReference type="EMBL" id="JQCB01000011">
    <property type="protein sequence ID" value="KRN95071.1"/>
    <property type="molecule type" value="Genomic_DNA"/>
</dbReference>
<dbReference type="InterPro" id="IPR035903">
    <property type="entry name" value="HesB-like_dom_sf"/>
</dbReference>
<evidence type="ECO:0000313" key="2">
    <source>
        <dbReference type="EMBL" id="KRN95071.1"/>
    </source>
</evidence>
<feature type="region of interest" description="Disordered" evidence="1">
    <location>
        <begin position="100"/>
        <end position="121"/>
    </location>
</feature>
<evidence type="ECO:0000256" key="1">
    <source>
        <dbReference type="SAM" id="MobiDB-lite"/>
    </source>
</evidence>
<protein>
    <recommendedName>
        <fullName evidence="4">Iron-sulfur cluster biosynthesis protein</fullName>
    </recommendedName>
</protein>
<dbReference type="PATRIC" id="fig|348151.3.peg.359"/>
<accession>A0A0R2KZU3</accession>
<keyword evidence="3" id="KW-1185">Reference proteome</keyword>
<comment type="caution">
    <text evidence="2">The sequence shown here is derived from an EMBL/GenBank/DDBJ whole genome shotgun (WGS) entry which is preliminary data.</text>
</comment>
<organism evidence="2 3">
    <name type="scientific">Furfurilactobacillus siliginis</name>
    <dbReference type="NCBI Taxonomy" id="348151"/>
    <lineage>
        <taxon>Bacteria</taxon>
        <taxon>Bacillati</taxon>
        <taxon>Bacillota</taxon>
        <taxon>Bacilli</taxon>
        <taxon>Lactobacillales</taxon>
        <taxon>Lactobacillaceae</taxon>
        <taxon>Furfurilactobacillus</taxon>
    </lineage>
</organism>
<dbReference type="STRING" id="348151.IV55_GL000352"/>
<dbReference type="Proteomes" id="UP000051139">
    <property type="component" value="Unassembled WGS sequence"/>
</dbReference>
<dbReference type="SUPFAM" id="SSF89360">
    <property type="entry name" value="HesB-like domain"/>
    <property type="match status" value="1"/>
</dbReference>
<proteinExistence type="predicted"/>
<evidence type="ECO:0000313" key="3">
    <source>
        <dbReference type="Proteomes" id="UP000051139"/>
    </source>
</evidence>
<sequence>MMKITVTDKASQWFRDEVGVEAGGGVKFYGKVYGNSPVHDGFSLAMVPDKEPDRPVGQVEKDGVDYFVNYGDAWFFAGYDLIIDFNEELDEPRYEYVNQETGAIAGGKDDVDGTSGASQHA</sequence>
<name>A0A0R2KZU3_9LACO</name>